<evidence type="ECO:0000313" key="3">
    <source>
        <dbReference type="Proteomes" id="UP000324701"/>
    </source>
</evidence>
<feature type="region of interest" description="Disordered" evidence="1">
    <location>
        <begin position="32"/>
        <end position="83"/>
    </location>
</feature>
<dbReference type="EMBL" id="VTZN01000087">
    <property type="protein sequence ID" value="KAA1249510.1"/>
    <property type="molecule type" value="Genomic_DNA"/>
</dbReference>
<proteinExistence type="predicted"/>
<organism evidence="2 3">
    <name type="scientific">Mycobacterium simiae</name>
    <name type="common">Mycobacterium habana</name>
    <dbReference type="NCBI Taxonomy" id="1784"/>
    <lineage>
        <taxon>Bacteria</taxon>
        <taxon>Bacillati</taxon>
        <taxon>Actinomycetota</taxon>
        <taxon>Actinomycetes</taxon>
        <taxon>Mycobacteriales</taxon>
        <taxon>Mycobacteriaceae</taxon>
        <taxon>Mycobacterium</taxon>
        <taxon>Mycobacterium simiae complex</taxon>
    </lineage>
</organism>
<name>A0A5B1BPZ1_MYCSI</name>
<comment type="caution">
    <text evidence="2">The sequence shown here is derived from an EMBL/GenBank/DDBJ whole genome shotgun (WGS) entry which is preliminary data.</text>
</comment>
<dbReference type="AlphaFoldDB" id="A0A5B1BPZ1"/>
<evidence type="ECO:0000256" key="1">
    <source>
        <dbReference type="SAM" id="MobiDB-lite"/>
    </source>
</evidence>
<protein>
    <submittedName>
        <fullName evidence="2">Uncharacterized protein</fullName>
    </submittedName>
</protein>
<sequence length="83" mass="9201">MKLTFFLTTREVKRCMPAGVLAVSNPSMALRHSSLPPETLRSDAALDPAGEAQRRPTNLGRNPKDSGRQKITRARQTVAYINH</sequence>
<keyword evidence="3" id="KW-1185">Reference proteome</keyword>
<accession>A0A5B1BPZ1</accession>
<reference evidence="2 3" key="1">
    <citation type="submission" date="2019-09" db="EMBL/GenBank/DDBJ databases">
        <title>Report of infection by Mycobacterium simiae a patient suffering from pulmonary tuberculosis.</title>
        <authorList>
            <person name="Mohanty P.S."/>
            <person name="Bansal A.K."/>
            <person name="Singh H."/>
            <person name="Sharma S."/>
            <person name="Patil S.A."/>
            <person name="Upadhaya P."/>
            <person name="Singh P.K."/>
            <person name="Kumar D."/>
            <person name="Kumar S."/>
            <person name="Singh R.K."/>
            <person name="Chaudhary B."/>
        </authorList>
    </citation>
    <scope>NUCLEOTIDE SEQUENCE [LARGE SCALE GENOMIC DNA]</scope>
    <source>
        <strain evidence="2 3">JAL-560-SIM</strain>
    </source>
</reference>
<dbReference type="RefSeq" id="WP_149654645.1">
    <property type="nucleotide sequence ID" value="NZ_VTZN01000087.1"/>
</dbReference>
<gene>
    <name evidence="2" type="ORF">F0Q45_14755</name>
</gene>
<evidence type="ECO:0000313" key="2">
    <source>
        <dbReference type="EMBL" id="KAA1249510.1"/>
    </source>
</evidence>
<dbReference type="Proteomes" id="UP000324701">
    <property type="component" value="Unassembled WGS sequence"/>
</dbReference>